<dbReference type="AlphaFoldDB" id="A0A7J7BZU6"/>
<dbReference type="Proteomes" id="UP000593562">
    <property type="component" value="Unassembled WGS sequence"/>
</dbReference>
<dbReference type="FunFam" id="3.30.470.20:FF:000013">
    <property type="entry name" value="Carbamoyl-phosphate synthase large chain"/>
    <property type="match status" value="1"/>
</dbReference>
<gene>
    <name evidence="25" type="ORF">HS088_TW22G01123</name>
</gene>
<evidence type="ECO:0000256" key="20">
    <source>
        <dbReference type="ARBA" id="ARBA00047359"/>
    </source>
</evidence>
<evidence type="ECO:0000313" key="26">
    <source>
        <dbReference type="Proteomes" id="UP000593562"/>
    </source>
</evidence>
<dbReference type="NCBIfam" id="NF009455">
    <property type="entry name" value="PRK12815.1"/>
    <property type="match status" value="1"/>
</dbReference>
<dbReference type="InterPro" id="IPR006275">
    <property type="entry name" value="CPSase_lsu"/>
</dbReference>
<keyword evidence="6" id="KW-0436">Ligase</keyword>
<dbReference type="GO" id="GO:0006541">
    <property type="term" value="P:glutamine metabolic process"/>
    <property type="evidence" value="ECO:0007669"/>
    <property type="project" value="TreeGrafter"/>
</dbReference>
<dbReference type="SMART" id="SM00851">
    <property type="entry name" value="MGS"/>
    <property type="match status" value="1"/>
</dbReference>
<keyword evidence="14" id="KW-0464">Manganese</keyword>
<keyword evidence="11 22" id="KW-0067">ATP-binding</keyword>
<evidence type="ECO:0000256" key="15">
    <source>
        <dbReference type="ARBA" id="ARBA00044031"/>
    </source>
</evidence>
<feature type="domain" description="MGS-like" evidence="24">
    <location>
        <begin position="1037"/>
        <end position="1178"/>
    </location>
</feature>
<comment type="similarity">
    <text evidence="3">Belongs to the CarB family.</text>
</comment>
<keyword evidence="8" id="KW-0479">Metal-binding</keyword>
<evidence type="ECO:0000256" key="18">
    <source>
        <dbReference type="ARBA" id="ARBA00044318"/>
    </source>
</evidence>
<dbReference type="Pfam" id="PF02787">
    <property type="entry name" value="CPSase_L_D3"/>
    <property type="match status" value="1"/>
</dbReference>
<dbReference type="EC" id="6.3.4.16" evidence="16"/>
<dbReference type="InterPro" id="IPR036914">
    <property type="entry name" value="MGS-like_dom_sf"/>
</dbReference>
<dbReference type="GO" id="GO:0006526">
    <property type="term" value="P:L-arginine biosynthetic process"/>
    <property type="evidence" value="ECO:0007669"/>
    <property type="project" value="UniProtKB-KW"/>
</dbReference>
<dbReference type="GO" id="GO:0004088">
    <property type="term" value="F:carbamoyl-phosphate synthase (glutamine-hydrolyzing) activity"/>
    <property type="evidence" value="ECO:0007669"/>
    <property type="project" value="UniProtKB-EC"/>
</dbReference>
<evidence type="ECO:0000256" key="22">
    <source>
        <dbReference type="PROSITE-ProRule" id="PRU00409"/>
    </source>
</evidence>
<evidence type="ECO:0000256" key="3">
    <source>
        <dbReference type="ARBA" id="ARBA00009799"/>
    </source>
</evidence>
<keyword evidence="12" id="KW-0460">Magnesium</keyword>
<dbReference type="PANTHER" id="PTHR11405">
    <property type="entry name" value="CARBAMOYLTRANSFERASE FAMILY MEMBER"/>
    <property type="match status" value="1"/>
</dbReference>
<keyword evidence="13" id="KW-0665">Pyrimidine biosynthesis</keyword>
<evidence type="ECO:0000313" key="25">
    <source>
        <dbReference type="EMBL" id="KAF5727430.1"/>
    </source>
</evidence>
<keyword evidence="7" id="KW-0028">Amino-acid biosynthesis</keyword>
<dbReference type="InterPro" id="IPR036897">
    <property type="entry name" value="CarbamoylP_synth_lsu_oligo_sf"/>
</dbReference>
<dbReference type="PROSITE" id="PS51855">
    <property type="entry name" value="MGS"/>
    <property type="match status" value="1"/>
</dbReference>
<evidence type="ECO:0000256" key="16">
    <source>
        <dbReference type="ARBA" id="ARBA00044063"/>
    </source>
</evidence>
<protein>
    <recommendedName>
        <fullName evidence="21">Carbamoyl phosphate synthase arginine-specific large chain, chloroplastic</fullName>
        <ecNumber evidence="16">6.3.4.16</ecNumber>
        <ecNumber evidence="4">6.3.5.5</ecNumber>
    </recommendedName>
    <alternativeName>
        <fullName evidence="18">Ammonium-dependent carbamoyl phosphate synthetase</fullName>
    </alternativeName>
    <alternativeName>
        <fullName evidence="17">Arginine-specific carbamoyl phosphate synthetase, ammonia chain</fullName>
    </alternativeName>
    <alternativeName>
        <fullName evidence="19">Glutamine-dependent carbamoyl phosphate synthetase</fullName>
    </alternativeName>
</protein>
<dbReference type="InterPro" id="IPR005479">
    <property type="entry name" value="CPAse_ATP-bd"/>
</dbReference>
<keyword evidence="10 22" id="KW-0547">Nucleotide-binding</keyword>
<dbReference type="InterPro" id="IPR016185">
    <property type="entry name" value="PreATP-grasp_dom_sf"/>
</dbReference>
<evidence type="ECO:0000256" key="2">
    <source>
        <dbReference type="ARBA" id="ARBA00005077"/>
    </source>
</evidence>
<evidence type="ECO:0000256" key="1">
    <source>
        <dbReference type="ARBA" id="ARBA00001936"/>
    </source>
</evidence>
<dbReference type="CDD" id="cd01424">
    <property type="entry name" value="MGS_CPS_II"/>
    <property type="match status" value="1"/>
</dbReference>
<dbReference type="FunCoup" id="A0A7J7BZU6">
    <property type="interactions" value="3110"/>
</dbReference>
<dbReference type="InterPro" id="IPR011607">
    <property type="entry name" value="MGS-like_dom"/>
</dbReference>
<comment type="catalytic activity">
    <reaction evidence="20">
        <text>hydrogencarbonate + NH4(+) + 2 ATP = carbamoyl phosphate + 2 ADP + phosphate + 2 H(+)</text>
        <dbReference type="Rhea" id="RHEA:18029"/>
        <dbReference type="ChEBI" id="CHEBI:15378"/>
        <dbReference type="ChEBI" id="CHEBI:17544"/>
        <dbReference type="ChEBI" id="CHEBI:28938"/>
        <dbReference type="ChEBI" id="CHEBI:30616"/>
        <dbReference type="ChEBI" id="CHEBI:43474"/>
        <dbReference type="ChEBI" id="CHEBI:58228"/>
        <dbReference type="ChEBI" id="CHEBI:456216"/>
        <dbReference type="EC" id="6.3.4.16"/>
    </reaction>
</comment>
<dbReference type="FunFam" id="3.30.470.20:FF:000007">
    <property type="entry name" value="Carbamoyl-phosphate synthase large chain"/>
    <property type="match status" value="1"/>
</dbReference>
<dbReference type="HAMAP" id="MF_01210_A">
    <property type="entry name" value="CPSase_L_chain_A"/>
    <property type="match status" value="1"/>
</dbReference>
<dbReference type="InterPro" id="IPR033937">
    <property type="entry name" value="MGS_CPS_CarB"/>
</dbReference>
<dbReference type="Gene3D" id="3.40.50.1380">
    <property type="entry name" value="Methylglyoxal synthase-like domain"/>
    <property type="match status" value="1"/>
</dbReference>
<dbReference type="GO" id="GO:0044205">
    <property type="term" value="P:'de novo' UMP biosynthetic process"/>
    <property type="evidence" value="ECO:0007669"/>
    <property type="project" value="UniProtKB-UniPathway"/>
</dbReference>
<evidence type="ECO:0000256" key="6">
    <source>
        <dbReference type="ARBA" id="ARBA00022598"/>
    </source>
</evidence>
<evidence type="ECO:0000256" key="14">
    <source>
        <dbReference type="ARBA" id="ARBA00023211"/>
    </source>
</evidence>
<dbReference type="GO" id="GO:0005737">
    <property type="term" value="C:cytoplasm"/>
    <property type="evidence" value="ECO:0007669"/>
    <property type="project" value="TreeGrafter"/>
</dbReference>
<keyword evidence="5" id="KW-0055">Arginine biosynthesis</keyword>
<comment type="cofactor">
    <cofactor evidence="1">
        <name>Mn(2+)</name>
        <dbReference type="ChEBI" id="CHEBI:29035"/>
    </cofactor>
</comment>
<evidence type="ECO:0000259" key="24">
    <source>
        <dbReference type="PROSITE" id="PS51855"/>
    </source>
</evidence>
<comment type="caution">
    <text evidence="25">The sequence shown here is derived from an EMBL/GenBank/DDBJ whole genome shotgun (WGS) entry which is preliminary data.</text>
</comment>
<dbReference type="Gene3D" id="1.10.1030.10">
    <property type="entry name" value="Carbamoyl-phosphate synthetase, large subunit oligomerisation domain"/>
    <property type="match status" value="1"/>
</dbReference>
<accession>A0A7J7BZU6</accession>
<dbReference type="Pfam" id="PF25596">
    <property type="entry name" value="CPSase_L_D1"/>
    <property type="match status" value="2"/>
</dbReference>
<dbReference type="InterPro" id="IPR013815">
    <property type="entry name" value="ATP_grasp_subdomain_1"/>
</dbReference>
<dbReference type="Gene3D" id="3.30.470.20">
    <property type="entry name" value="ATP-grasp fold, B domain"/>
    <property type="match status" value="2"/>
</dbReference>
<sequence>MMSLNHCRNFSSSSIFLHRSGSSRSVCSKSRVFFYSSKKKCNRNFYPLNLQIWPPRVASKELGRVCQVRCEEKTTYAELTAEAPPGRGKRTDLKKILILGAGPIVIGQACEFDYSGTQACKALKEEGYEVILINSNPATIMTDPDLADRTYIAPMTPELVEQVLEQERPDALLPTMGGQTALNLAVALADSGALEKYGVELIGAKLDAIKKAEDRDLFKQAMKSIGIKTPPSGIGNTLEECIEIANEIGEFPLIIRPAFTLGGTGGGIAYNKEEFETICKAGLAASLTKQVLVEKSLLGWKEFELEVMRDLADNVVIICSIENFDPMGVHTGDSITVAPAQTLTDKEYQRLRDYSIAIIREIGVECGGSNVQFAVNPVDGEVMVIEMNPRVSRSSALASKATGFPIAKMAAKLSVGYTLDQIPNDITKKTPASFEPSIDYVVTKIPRFAFEKFPGSEPILTTQMKSVGESMAVGRTFQESFQKAVRSLECGYSGWGCAQVKALEWDLEKMKYSLRVPNPDRIHAIYAAMKKGMNVDDIHELSYIDRWFLTQLRELVDVEQYLLSQSLSNLSKDDFHEIKRRGFSDKQIAFATKSREREVRSKRISLGVTPAYKRVDTCAAEFEANTPYMYSSYDFECESAPTGRKKVLILGGGPNRIGQGIEFDYCCCHASFSLQSAGYETIMMNSNPETVSTDYDTSNRLYFEPLTVEDVLNVIDLERPDGIIVQFGGQTPLKLALPVQHYLDEHRPLSASGAGHVRIWGTSPDSIDAAEDRERFNAILNELKIEQPKGGIAKSEVAALAIAKDIGYPVVVRPSYVLGGRAMEIVYTDSKLVTYLQNAVEVDPERPVLIDKYLSDAIEIDVDALADSHGNVVIGGIMEHIEQAGIHSGDSACIIPTRTVPPSCLDTIRSWATKLAKRINVCGLMNCQFAITPSQDVFLLEANPRASRTVPFVSKAIGHPLAKYAALLMSGKSLEEIDFVTEVIPRHVSVKEAVLPFEKFPGCDVMLGPEMRSTGEVMGIDFRFAVAFAKAQISAGQMLPLSGTVFISLNDLTKPHAERIAKAFLGLGFRIVSTSGTAHFLELKDIPVERVLKMHEGRPHAGDMIANGQIQLMVITSSGDTLDEIDGVKLRRMGLAYKIPVITTVEGALASAEAITSLKSSTVKMIALQDFFNVDDNKESSKSLQSASSSL</sequence>
<dbReference type="FunFam" id="1.10.1030.10:FF:000002">
    <property type="entry name" value="Carbamoyl-phosphate synthase large chain"/>
    <property type="match status" value="1"/>
</dbReference>
<dbReference type="GO" id="GO:0046872">
    <property type="term" value="F:metal ion binding"/>
    <property type="evidence" value="ECO:0007669"/>
    <property type="project" value="UniProtKB-KW"/>
</dbReference>
<dbReference type="PANTHER" id="PTHR11405:SF53">
    <property type="entry name" value="CARBAMOYL-PHOSPHATE SYNTHASE [AMMONIA], MITOCHONDRIAL"/>
    <property type="match status" value="1"/>
</dbReference>
<name>A0A7J7BZU6_TRIWF</name>
<feature type="domain" description="ATP-grasp" evidence="23">
    <location>
        <begin position="777"/>
        <end position="970"/>
    </location>
</feature>
<evidence type="ECO:0000256" key="19">
    <source>
        <dbReference type="ARBA" id="ARBA00044334"/>
    </source>
</evidence>
<dbReference type="InterPro" id="IPR005483">
    <property type="entry name" value="CPSase_dom"/>
</dbReference>
<dbReference type="UniPathway" id="UPA00070">
    <property type="reaction ID" value="UER00115"/>
</dbReference>
<evidence type="ECO:0000256" key="10">
    <source>
        <dbReference type="ARBA" id="ARBA00022741"/>
    </source>
</evidence>
<dbReference type="SMART" id="SM01096">
    <property type="entry name" value="CPSase_L_D3"/>
    <property type="match status" value="1"/>
</dbReference>
<dbReference type="InterPro" id="IPR011761">
    <property type="entry name" value="ATP-grasp"/>
</dbReference>
<dbReference type="EMBL" id="JAAARO010000022">
    <property type="protein sequence ID" value="KAF5727430.1"/>
    <property type="molecule type" value="Genomic_DNA"/>
</dbReference>
<dbReference type="PRINTS" id="PR00098">
    <property type="entry name" value="CPSASE"/>
</dbReference>
<evidence type="ECO:0000259" key="23">
    <source>
        <dbReference type="PROSITE" id="PS50975"/>
    </source>
</evidence>
<dbReference type="InterPro" id="IPR058047">
    <property type="entry name" value="CPSase_preATP-grasp"/>
</dbReference>
<dbReference type="SUPFAM" id="SSF56059">
    <property type="entry name" value="Glutathione synthetase ATP-binding domain-like"/>
    <property type="match status" value="2"/>
</dbReference>
<dbReference type="PROSITE" id="PS50975">
    <property type="entry name" value="ATP_GRASP"/>
    <property type="match status" value="2"/>
</dbReference>
<evidence type="ECO:0000256" key="13">
    <source>
        <dbReference type="ARBA" id="ARBA00022975"/>
    </source>
</evidence>
<comment type="subunit">
    <text evidence="15">Heterodimer composed of 2 chains; the small (or glutamine) chain promotes the hydrolysis of glutamine to ammonia, which is used by the large (or ammonia) chain to synthesize carbamoyl phosphate.</text>
</comment>
<evidence type="ECO:0000256" key="9">
    <source>
        <dbReference type="ARBA" id="ARBA00022737"/>
    </source>
</evidence>
<organism evidence="25 26">
    <name type="scientific">Tripterygium wilfordii</name>
    <name type="common">Thunder God vine</name>
    <dbReference type="NCBI Taxonomy" id="458696"/>
    <lineage>
        <taxon>Eukaryota</taxon>
        <taxon>Viridiplantae</taxon>
        <taxon>Streptophyta</taxon>
        <taxon>Embryophyta</taxon>
        <taxon>Tracheophyta</taxon>
        <taxon>Spermatophyta</taxon>
        <taxon>Magnoliopsida</taxon>
        <taxon>eudicotyledons</taxon>
        <taxon>Gunneridae</taxon>
        <taxon>Pentapetalae</taxon>
        <taxon>rosids</taxon>
        <taxon>fabids</taxon>
        <taxon>Celastrales</taxon>
        <taxon>Celastraceae</taxon>
        <taxon>Tripterygium</taxon>
    </lineage>
</organism>
<dbReference type="SUPFAM" id="SSF52440">
    <property type="entry name" value="PreATP-grasp domain"/>
    <property type="match status" value="2"/>
</dbReference>
<evidence type="ECO:0000256" key="12">
    <source>
        <dbReference type="ARBA" id="ARBA00022842"/>
    </source>
</evidence>
<dbReference type="Gene3D" id="3.30.1490.20">
    <property type="entry name" value="ATP-grasp fold, A domain"/>
    <property type="match status" value="1"/>
</dbReference>
<comment type="pathway">
    <text evidence="2">Amino-acid biosynthesis; L-arginine biosynthesis; carbamoyl phosphate from bicarbonate: step 1/1.</text>
</comment>
<dbReference type="OrthoDB" id="434at2759"/>
<dbReference type="NCBIfam" id="TIGR01369">
    <property type="entry name" value="CPSaseII_lrg"/>
    <property type="match status" value="1"/>
</dbReference>
<evidence type="ECO:0000256" key="5">
    <source>
        <dbReference type="ARBA" id="ARBA00022571"/>
    </source>
</evidence>
<dbReference type="Pfam" id="PF02786">
    <property type="entry name" value="CPSase_L_D2"/>
    <property type="match status" value="2"/>
</dbReference>
<dbReference type="PROSITE" id="PS00866">
    <property type="entry name" value="CPSASE_1"/>
    <property type="match status" value="2"/>
</dbReference>
<dbReference type="FunFam" id="3.30.1490.20:FF:000001">
    <property type="entry name" value="Carbamoyl-phosphate synthase large chain"/>
    <property type="match status" value="1"/>
</dbReference>
<dbReference type="SUPFAM" id="SSF52335">
    <property type="entry name" value="Methylglyoxal synthase-like"/>
    <property type="match status" value="1"/>
</dbReference>
<evidence type="ECO:0000256" key="17">
    <source>
        <dbReference type="ARBA" id="ARBA00044249"/>
    </source>
</evidence>
<feature type="domain" description="ATP-grasp" evidence="23">
    <location>
        <begin position="219"/>
        <end position="415"/>
    </location>
</feature>
<dbReference type="GO" id="GO:0005524">
    <property type="term" value="F:ATP binding"/>
    <property type="evidence" value="ECO:0007669"/>
    <property type="project" value="UniProtKB-UniRule"/>
</dbReference>
<evidence type="ECO:0000256" key="4">
    <source>
        <dbReference type="ARBA" id="ARBA00012738"/>
    </source>
</evidence>
<dbReference type="PROSITE" id="PS00867">
    <property type="entry name" value="CPSASE_2"/>
    <property type="match status" value="2"/>
</dbReference>
<evidence type="ECO:0000256" key="11">
    <source>
        <dbReference type="ARBA" id="ARBA00022840"/>
    </source>
</evidence>
<dbReference type="InParanoid" id="A0A7J7BZU6"/>
<proteinExistence type="inferred from homology"/>
<dbReference type="Pfam" id="PF02142">
    <property type="entry name" value="MGS"/>
    <property type="match status" value="1"/>
</dbReference>
<evidence type="ECO:0000256" key="21">
    <source>
        <dbReference type="ARBA" id="ARBA00074190"/>
    </source>
</evidence>
<dbReference type="Gene3D" id="3.40.50.20">
    <property type="match status" value="2"/>
</dbReference>
<dbReference type="GO" id="GO:0004087">
    <property type="term" value="F:carbamoyl-phosphate synthase (ammonia) activity"/>
    <property type="evidence" value="ECO:0007669"/>
    <property type="project" value="UniProtKB-EC"/>
</dbReference>
<keyword evidence="26" id="KW-1185">Reference proteome</keyword>
<dbReference type="EC" id="6.3.5.5" evidence="4"/>
<dbReference type="FunFam" id="3.40.50.20:FF:000003">
    <property type="entry name" value="Carbamoyl-phosphate synthase large chain"/>
    <property type="match status" value="1"/>
</dbReference>
<evidence type="ECO:0000256" key="8">
    <source>
        <dbReference type="ARBA" id="ARBA00022723"/>
    </source>
</evidence>
<reference evidence="25 26" key="1">
    <citation type="journal article" date="2020" name="Nat. Commun.">
        <title>Genome of Tripterygium wilfordii and identification of cytochrome P450 involved in triptolide biosynthesis.</title>
        <authorList>
            <person name="Tu L."/>
            <person name="Su P."/>
            <person name="Zhang Z."/>
            <person name="Gao L."/>
            <person name="Wang J."/>
            <person name="Hu T."/>
            <person name="Zhou J."/>
            <person name="Zhang Y."/>
            <person name="Zhao Y."/>
            <person name="Liu Y."/>
            <person name="Song Y."/>
            <person name="Tong Y."/>
            <person name="Lu Y."/>
            <person name="Yang J."/>
            <person name="Xu C."/>
            <person name="Jia M."/>
            <person name="Peters R.J."/>
            <person name="Huang L."/>
            <person name="Gao W."/>
        </authorList>
    </citation>
    <scope>NUCLEOTIDE SEQUENCE [LARGE SCALE GENOMIC DNA]</scope>
    <source>
        <strain evidence="26">cv. XIE 37</strain>
        <tissue evidence="25">Leaf</tissue>
    </source>
</reference>
<keyword evidence="9" id="KW-0677">Repeat</keyword>
<dbReference type="FunFam" id="3.40.50.1380:FF:000013">
    <property type="entry name" value="Carbamoyl-phosphate synthase large chain"/>
    <property type="match status" value="1"/>
</dbReference>
<dbReference type="NCBIfam" id="NF003671">
    <property type="entry name" value="PRK05294.1"/>
    <property type="match status" value="1"/>
</dbReference>
<dbReference type="InterPro" id="IPR005480">
    <property type="entry name" value="CPSase_lsu_oligo"/>
</dbReference>
<dbReference type="FunFam" id="3.40.50.20:FF:000001">
    <property type="entry name" value="Carbamoyl-phosphate synthase large chain"/>
    <property type="match status" value="1"/>
</dbReference>
<dbReference type="SUPFAM" id="SSF48108">
    <property type="entry name" value="Carbamoyl phosphate synthetase, large subunit connection domain"/>
    <property type="match status" value="1"/>
</dbReference>
<dbReference type="HAMAP" id="MF_01210_B">
    <property type="entry name" value="CPSase_L_chain_B"/>
    <property type="match status" value="1"/>
</dbReference>
<evidence type="ECO:0000256" key="7">
    <source>
        <dbReference type="ARBA" id="ARBA00022605"/>
    </source>
</evidence>